<dbReference type="EMBL" id="CAUYUJ010005014">
    <property type="protein sequence ID" value="CAK0811943.1"/>
    <property type="molecule type" value="Genomic_DNA"/>
</dbReference>
<reference evidence="2" key="1">
    <citation type="submission" date="2023-10" db="EMBL/GenBank/DDBJ databases">
        <authorList>
            <person name="Chen Y."/>
            <person name="Shah S."/>
            <person name="Dougan E. K."/>
            <person name="Thang M."/>
            <person name="Chan C."/>
        </authorList>
    </citation>
    <scope>NUCLEOTIDE SEQUENCE [LARGE SCALE GENOMIC DNA]</scope>
</reference>
<organism evidence="2 3">
    <name type="scientific">Prorocentrum cordatum</name>
    <dbReference type="NCBI Taxonomy" id="2364126"/>
    <lineage>
        <taxon>Eukaryota</taxon>
        <taxon>Sar</taxon>
        <taxon>Alveolata</taxon>
        <taxon>Dinophyceae</taxon>
        <taxon>Prorocentrales</taxon>
        <taxon>Prorocentraceae</taxon>
        <taxon>Prorocentrum</taxon>
    </lineage>
</organism>
<evidence type="ECO:0000313" key="3">
    <source>
        <dbReference type="Proteomes" id="UP001189429"/>
    </source>
</evidence>
<evidence type="ECO:0000313" key="2">
    <source>
        <dbReference type="EMBL" id="CAK0811943.1"/>
    </source>
</evidence>
<proteinExistence type="predicted"/>
<keyword evidence="3" id="KW-1185">Reference proteome</keyword>
<name>A0ABN9QZU2_9DINO</name>
<keyword evidence="1" id="KW-0812">Transmembrane</keyword>
<comment type="caution">
    <text evidence="2">The sequence shown here is derived from an EMBL/GenBank/DDBJ whole genome shotgun (WGS) entry which is preliminary data.</text>
</comment>
<evidence type="ECO:0000256" key="1">
    <source>
        <dbReference type="SAM" id="Phobius"/>
    </source>
</evidence>
<dbReference type="Proteomes" id="UP001189429">
    <property type="component" value="Unassembled WGS sequence"/>
</dbReference>
<sequence length="195" mass="21605">MVQGFVSALAVAAVAAVAAVSEQLVVSVLGLAVLFVLGAILWKISVVSENLDGMYYIVDGVSQRCAFIERRLMGLEFSPFECCRQVISAIVEWDLNRDAAYGSRQAFQQLSRYSRNLYQRTHTVPSAALLSIIVNKAMTESGEASDGVKITTLKADFRNQWGQHLHGQQYDETASKENRMGQLTPQEIVDLYGFY</sequence>
<keyword evidence="1" id="KW-1133">Transmembrane helix</keyword>
<gene>
    <name evidence="2" type="ORF">PCOR1329_LOCUS16388</name>
</gene>
<keyword evidence="1" id="KW-0472">Membrane</keyword>
<accession>A0ABN9QZU2</accession>
<protein>
    <submittedName>
        <fullName evidence="2">Uncharacterized protein</fullName>
    </submittedName>
</protein>
<feature type="transmembrane region" description="Helical" evidence="1">
    <location>
        <begin position="28"/>
        <end position="46"/>
    </location>
</feature>